<evidence type="ECO:0000313" key="2">
    <source>
        <dbReference type="EMBL" id="GMS84415.1"/>
    </source>
</evidence>
<dbReference type="AlphaFoldDB" id="A0AAV5SPA4"/>
<feature type="non-terminal residue" evidence="2">
    <location>
        <position position="1"/>
    </location>
</feature>
<comment type="caution">
    <text evidence="2">The sequence shown here is derived from an EMBL/GenBank/DDBJ whole genome shotgun (WGS) entry which is preliminary data.</text>
</comment>
<dbReference type="EMBL" id="BTSX01000002">
    <property type="protein sequence ID" value="GMS84415.1"/>
    <property type="molecule type" value="Genomic_DNA"/>
</dbReference>
<keyword evidence="3" id="KW-1185">Reference proteome</keyword>
<feature type="region of interest" description="Disordered" evidence="1">
    <location>
        <begin position="50"/>
        <end position="97"/>
    </location>
</feature>
<name>A0AAV5SPA4_9BILA</name>
<reference evidence="2" key="1">
    <citation type="submission" date="2023-10" db="EMBL/GenBank/DDBJ databases">
        <title>Genome assembly of Pristionchus species.</title>
        <authorList>
            <person name="Yoshida K."/>
            <person name="Sommer R.J."/>
        </authorList>
    </citation>
    <scope>NUCLEOTIDE SEQUENCE</scope>
    <source>
        <strain evidence="2">RS0144</strain>
    </source>
</reference>
<gene>
    <name evidence="2" type="ORF">PENTCL1PPCAC_6590</name>
</gene>
<accession>A0AAV5SPA4</accession>
<proteinExistence type="predicted"/>
<evidence type="ECO:0000256" key="1">
    <source>
        <dbReference type="SAM" id="MobiDB-lite"/>
    </source>
</evidence>
<protein>
    <submittedName>
        <fullName evidence="2">Uncharacterized protein</fullName>
    </submittedName>
</protein>
<sequence>PSISISICNSFHFASISPSRVVTFSRLYLHSNVLVQEERGEISSSRIWPSIRRSSSSSQDSAHFSRYASPSPSQEELKEKTAEDGGDQNYENVEVNK</sequence>
<dbReference type="Proteomes" id="UP001432027">
    <property type="component" value="Unassembled WGS sequence"/>
</dbReference>
<evidence type="ECO:0000313" key="3">
    <source>
        <dbReference type="Proteomes" id="UP001432027"/>
    </source>
</evidence>
<organism evidence="2 3">
    <name type="scientific">Pristionchus entomophagus</name>
    <dbReference type="NCBI Taxonomy" id="358040"/>
    <lineage>
        <taxon>Eukaryota</taxon>
        <taxon>Metazoa</taxon>
        <taxon>Ecdysozoa</taxon>
        <taxon>Nematoda</taxon>
        <taxon>Chromadorea</taxon>
        <taxon>Rhabditida</taxon>
        <taxon>Rhabditina</taxon>
        <taxon>Diplogasteromorpha</taxon>
        <taxon>Diplogasteroidea</taxon>
        <taxon>Neodiplogasteridae</taxon>
        <taxon>Pristionchus</taxon>
    </lineage>
</organism>